<sequence>MELNRIDLHMACAFVAANPTDTPETRNDVFPESMLAIFDDIWSKLLLLAKQLRDIMQFYNQKKQELGWSLEVNTLHSKMQAIDKSYVASELGAIGSIVGGTVMLGLGLQGGESGALLGQSIGQTSSGIFNWSASSETRQSDQQRSIADLQDKGAQAYAKTLNETLEKARDIMQQMMSLGRNLLEVVSQMLRASSR</sequence>
<accession>A0ABZ3B6M2</accession>
<keyword evidence="2" id="KW-1185">Reference proteome</keyword>
<gene>
    <name evidence="1" type="ORF">AAEY27_22290</name>
</gene>
<proteinExistence type="predicted"/>
<dbReference type="Pfam" id="PF05802">
    <property type="entry name" value="SctB2"/>
    <property type="match status" value="1"/>
</dbReference>
<dbReference type="Proteomes" id="UP001466893">
    <property type="component" value="Chromosome"/>
</dbReference>
<dbReference type="InterPro" id="IPR008611">
    <property type="entry name" value="SctB2-like"/>
</dbReference>
<name>A0ABZ3B6M2_9ENTR</name>
<evidence type="ECO:0000313" key="1">
    <source>
        <dbReference type="EMBL" id="WZV98307.1"/>
    </source>
</evidence>
<dbReference type="RefSeq" id="WP_342322919.1">
    <property type="nucleotide sequence ID" value="NZ_CP151800.1"/>
</dbReference>
<dbReference type="EMBL" id="CP151800">
    <property type="protein sequence ID" value="WZV98307.1"/>
    <property type="molecule type" value="Genomic_DNA"/>
</dbReference>
<protein>
    <submittedName>
        <fullName evidence="1">Type III secretion system effector protein</fullName>
    </submittedName>
</protein>
<evidence type="ECO:0000313" key="2">
    <source>
        <dbReference type="Proteomes" id="UP001466893"/>
    </source>
</evidence>
<reference evidence="1 2" key="1">
    <citation type="submission" date="2024-04" db="EMBL/GenBank/DDBJ databases">
        <title>Kosakonia calanthae sp. nov., a halophilic bacterium isolated from leaves of Calanthe tiplacata.</title>
        <authorList>
            <person name="Wu P."/>
        </authorList>
    </citation>
    <scope>NUCLEOTIDE SEQUENCE [LARGE SCALE GENOMIC DNA]</scope>
    <source>
        <strain evidence="1 2">BYX6</strain>
    </source>
</reference>
<organism evidence="1 2">
    <name type="scientific">Kosakonia calanthes</name>
    <dbReference type="NCBI Taxonomy" id="3139408"/>
    <lineage>
        <taxon>Bacteria</taxon>
        <taxon>Pseudomonadati</taxon>
        <taxon>Pseudomonadota</taxon>
        <taxon>Gammaproteobacteria</taxon>
        <taxon>Enterobacterales</taxon>
        <taxon>Enterobacteriaceae</taxon>
        <taxon>Kosakonia</taxon>
    </lineage>
</organism>